<dbReference type="GO" id="GO:0004334">
    <property type="term" value="F:fumarylacetoacetase activity"/>
    <property type="evidence" value="ECO:0007669"/>
    <property type="project" value="UniProtKB-EC"/>
</dbReference>
<dbReference type="InterPro" id="IPR036462">
    <property type="entry name" value="Fumarylacetoacetase_N_sf"/>
</dbReference>
<protein>
    <recommendedName>
        <fullName evidence="5">fumarylacetoacetase</fullName>
        <ecNumber evidence="5">3.7.1.2</ecNumber>
    </recommendedName>
</protein>
<dbReference type="EC" id="3.7.1.2" evidence="5"/>
<feature type="binding site" evidence="14">
    <location>
        <position position="208"/>
    </location>
    <ligand>
        <name>Ca(2+)</name>
        <dbReference type="ChEBI" id="CHEBI:29108"/>
    </ligand>
</feature>
<feature type="domain" description="Fumarylacetoacetase N-terminal" evidence="16">
    <location>
        <begin position="25"/>
        <end position="127"/>
    </location>
</feature>
<evidence type="ECO:0000256" key="3">
    <source>
        <dbReference type="ARBA" id="ARBA00004782"/>
    </source>
</evidence>
<evidence type="ECO:0000313" key="18">
    <source>
        <dbReference type="Proteomes" id="UP000239800"/>
    </source>
</evidence>
<dbReference type="SUPFAM" id="SSF63433">
    <property type="entry name" value="Fumarylacetoacetate hydrolase, FAH, N-terminal domain"/>
    <property type="match status" value="1"/>
</dbReference>
<dbReference type="PANTHER" id="PTHR43069:SF2">
    <property type="entry name" value="FUMARYLACETOACETASE"/>
    <property type="match status" value="1"/>
</dbReference>
<evidence type="ECO:0000256" key="1">
    <source>
        <dbReference type="ARBA" id="ARBA00001913"/>
    </source>
</evidence>
<feature type="domain" description="Fumarylacetoacetase-like C-terminal" evidence="15">
    <location>
        <begin position="133"/>
        <end position="420"/>
    </location>
</feature>
<dbReference type="RefSeq" id="WP_104811973.1">
    <property type="nucleotide sequence ID" value="NZ_MQUB01000001.1"/>
</dbReference>
<evidence type="ECO:0000256" key="8">
    <source>
        <dbReference type="ARBA" id="ARBA00022837"/>
    </source>
</evidence>
<dbReference type="InterPro" id="IPR011234">
    <property type="entry name" value="Fumarylacetoacetase-like_C"/>
</dbReference>
<keyword evidence="10" id="KW-0828">Tyrosine catabolism</keyword>
<feature type="binding site" evidence="13">
    <location>
        <position position="358"/>
    </location>
    <ligand>
        <name>substrate</name>
    </ligand>
</feature>
<comment type="cofactor">
    <cofactor evidence="2 14">
        <name>Mg(2+)</name>
        <dbReference type="ChEBI" id="CHEBI:18420"/>
    </cofactor>
</comment>
<dbReference type="SUPFAM" id="SSF56529">
    <property type="entry name" value="FAH"/>
    <property type="match status" value="1"/>
</dbReference>
<dbReference type="FunFam" id="3.90.850.10:FF:000004">
    <property type="entry name" value="Fumarylacetoacetase"/>
    <property type="match status" value="1"/>
</dbReference>
<evidence type="ECO:0000259" key="16">
    <source>
        <dbReference type="Pfam" id="PF09298"/>
    </source>
</evidence>
<evidence type="ECO:0000313" key="17">
    <source>
        <dbReference type="EMBL" id="PQB04049.1"/>
    </source>
</evidence>
<evidence type="ECO:0000256" key="9">
    <source>
        <dbReference type="ARBA" id="ARBA00022842"/>
    </source>
</evidence>
<dbReference type="Gene3D" id="2.30.30.230">
    <property type="entry name" value="Fumarylacetoacetase, N-terminal domain"/>
    <property type="match status" value="1"/>
</dbReference>
<feature type="binding site" evidence="13">
    <location>
        <position position="137"/>
    </location>
    <ligand>
        <name>substrate</name>
    </ligand>
</feature>
<dbReference type="Pfam" id="PF09298">
    <property type="entry name" value="FAA_hydrolase_N"/>
    <property type="match status" value="1"/>
</dbReference>
<evidence type="ECO:0000256" key="10">
    <source>
        <dbReference type="ARBA" id="ARBA00022878"/>
    </source>
</evidence>
<dbReference type="InterPro" id="IPR005959">
    <property type="entry name" value="Fumarylacetoacetase"/>
</dbReference>
<gene>
    <name evidence="17" type="ORF">BST85_03380</name>
</gene>
<feature type="binding site" evidence="13">
    <location>
        <position position="253"/>
    </location>
    <ligand>
        <name>substrate</name>
    </ligand>
</feature>
<reference evidence="17 18" key="1">
    <citation type="submission" date="2016-11" db="EMBL/GenBank/DDBJ databases">
        <title>Trade-off between light-utilization and light-protection in marine flavobacteria.</title>
        <authorList>
            <person name="Kumagai Y."/>
        </authorList>
    </citation>
    <scope>NUCLEOTIDE SEQUENCE [LARGE SCALE GENOMIC DNA]</scope>
    <source>
        <strain evidence="17 18">NBRC 107741</strain>
    </source>
</reference>
<dbReference type="Gene3D" id="3.90.850.10">
    <property type="entry name" value="Fumarylacetoacetase-like, C-terminal domain"/>
    <property type="match status" value="1"/>
</dbReference>
<evidence type="ECO:0000256" key="14">
    <source>
        <dbReference type="PIRSR" id="PIRSR605959-3"/>
    </source>
</evidence>
<dbReference type="GO" id="GO:0006572">
    <property type="term" value="P:L-tyrosine catabolic process"/>
    <property type="evidence" value="ECO:0007669"/>
    <property type="project" value="UniProtKB-KW"/>
</dbReference>
<comment type="pathway">
    <text evidence="3">Amino-acid degradation; L-phenylalanine degradation; acetoacetate and fumarate from L-phenylalanine: step 6/6.</text>
</comment>
<comment type="cofactor">
    <cofactor evidence="1 14">
        <name>Ca(2+)</name>
        <dbReference type="ChEBI" id="CHEBI:29108"/>
    </cofactor>
</comment>
<dbReference type="GO" id="GO:0046872">
    <property type="term" value="F:metal ion binding"/>
    <property type="evidence" value="ECO:0007669"/>
    <property type="project" value="UniProtKB-KW"/>
</dbReference>
<dbReference type="UniPathway" id="UPA00139">
    <property type="reaction ID" value="UER00341"/>
</dbReference>
<dbReference type="GO" id="GO:1902000">
    <property type="term" value="P:homogentisate catabolic process"/>
    <property type="evidence" value="ECO:0007669"/>
    <property type="project" value="TreeGrafter"/>
</dbReference>
<dbReference type="AlphaFoldDB" id="A0A2S7KN39"/>
<feature type="binding site" evidence="13">
    <location>
        <position position="151"/>
    </location>
    <ligand>
        <name>substrate</name>
    </ligand>
</feature>
<feature type="binding site" evidence="14">
    <location>
        <position position="266"/>
    </location>
    <ligand>
        <name>Mg(2+)</name>
        <dbReference type="ChEBI" id="CHEBI:18420"/>
    </ligand>
</feature>
<keyword evidence="7" id="KW-0378">Hydrolase</keyword>
<organism evidence="17 18">
    <name type="scientific">Aureitalea marina</name>
    <dbReference type="NCBI Taxonomy" id="930804"/>
    <lineage>
        <taxon>Bacteria</taxon>
        <taxon>Pseudomonadati</taxon>
        <taxon>Bacteroidota</taxon>
        <taxon>Flavobacteriia</taxon>
        <taxon>Flavobacteriales</taxon>
        <taxon>Flavobacteriaceae</taxon>
        <taxon>Aureitalea</taxon>
    </lineage>
</organism>
<name>A0A2S7KN39_9FLAO</name>
<feature type="binding site" evidence="14">
    <location>
        <position position="210"/>
    </location>
    <ligand>
        <name>Ca(2+)</name>
        <dbReference type="ChEBI" id="CHEBI:29108"/>
    </ligand>
</feature>
<keyword evidence="11" id="KW-0585">Phenylalanine catabolism</keyword>
<keyword evidence="18" id="KW-1185">Reference proteome</keyword>
<dbReference type="InterPro" id="IPR036663">
    <property type="entry name" value="Fumarylacetoacetase_C_sf"/>
</dbReference>
<dbReference type="Proteomes" id="UP000239800">
    <property type="component" value="Unassembled WGS sequence"/>
</dbReference>
<keyword evidence="8 14" id="KW-0106">Calcium</keyword>
<dbReference type="Pfam" id="PF01557">
    <property type="entry name" value="FAA_hydrolase"/>
    <property type="match status" value="1"/>
</dbReference>
<feature type="binding site" evidence="14">
    <location>
        <position position="242"/>
    </location>
    <ligand>
        <name>Ca(2+)</name>
        <dbReference type="ChEBI" id="CHEBI:29108"/>
    </ligand>
</feature>
<dbReference type="NCBIfam" id="TIGR01266">
    <property type="entry name" value="fum_ac_acetase"/>
    <property type="match status" value="1"/>
</dbReference>
<feature type="binding site" evidence="14">
    <location>
        <position position="262"/>
    </location>
    <ligand>
        <name>Mg(2+)</name>
        <dbReference type="ChEBI" id="CHEBI:18420"/>
    </ligand>
</feature>
<evidence type="ECO:0000259" key="15">
    <source>
        <dbReference type="Pfam" id="PF01557"/>
    </source>
</evidence>
<evidence type="ECO:0000256" key="11">
    <source>
        <dbReference type="ARBA" id="ARBA00023232"/>
    </source>
</evidence>
<sequence length="428" mass="47878">MPLSANDPSRSTWLEVPEQSDFPIQNIPFGVFLTRDDIITIGTRIGDTAIDLGALHQLGYFQGIDLTDDIFLQDSLNDFIADGRKTWRLVRNRISEIFMKDNPWLRDNKAHRKQVLFSMEEIEMQLPVDVGDYTDFYASKEHATNVGSLFRDPENALLPNWLRIPIGYHGRSSSIIPSGVPIRRPVGQTKPGEDGVPGFGPSKLLDFELEMAFITTDSNDLGKRIGLDEAEDYIFGLVLFNDWSARDIQAWEYVPLGPFLGKNFASTISPWIVTLDALEPFRTAGPDQDPVPLPYLQQVGDKNFDINLEVTISPENGDETTVCRSNFKYMYWSMAQQLTHHTVNGCNVRSGDMMGSGTISGPTQESFGSMLELTWRGQNPITLNDGSQRKFINDGDTVTLKGYSEHQGVRIGFGNCEAKVLPAEPFKG</sequence>
<feature type="active site" description="Proton acceptor" evidence="12">
    <location>
        <position position="142"/>
    </location>
</feature>
<proteinExistence type="inferred from homology"/>
<accession>A0A2S7KN39</accession>
<evidence type="ECO:0000256" key="7">
    <source>
        <dbReference type="ARBA" id="ARBA00022801"/>
    </source>
</evidence>
<evidence type="ECO:0000256" key="5">
    <source>
        <dbReference type="ARBA" id="ARBA00012094"/>
    </source>
</evidence>
<evidence type="ECO:0000256" key="4">
    <source>
        <dbReference type="ARBA" id="ARBA00010211"/>
    </source>
</evidence>
<dbReference type="GO" id="GO:0006559">
    <property type="term" value="P:L-phenylalanine catabolic process"/>
    <property type="evidence" value="ECO:0007669"/>
    <property type="project" value="UniProtKB-UniPathway"/>
</dbReference>
<dbReference type="EMBL" id="MQUB01000001">
    <property type="protein sequence ID" value="PQB04049.1"/>
    <property type="molecule type" value="Genomic_DNA"/>
</dbReference>
<dbReference type="PANTHER" id="PTHR43069">
    <property type="entry name" value="FUMARYLACETOACETASE"/>
    <property type="match status" value="1"/>
</dbReference>
<feature type="binding site" evidence="14">
    <location>
        <position position="135"/>
    </location>
    <ligand>
        <name>Ca(2+)</name>
        <dbReference type="ChEBI" id="CHEBI:29108"/>
    </ligand>
</feature>
<comment type="similarity">
    <text evidence="4">Belongs to the FAH family.</text>
</comment>
<dbReference type="OrthoDB" id="3766879at2"/>
<keyword evidence="9 14" id="KW-0460">Magnesium</keyword>
<keyword evidence="6 14" id="KW-0479">Metal-binding</keyword>
<dbReference type="InterPro" id="IPR015377">
    <property type="entry name" value="Fumarylacetoacetase_N"/>
</dbReference>
<evidence type="ECO:0000256" key="12">
    <source>
        <dbReference type="PIRSR" id="PIRSR605959-1"/>
    </source>
</evidence>
<evidence type="ECO:0000256" key="13">
    <source>
        <dbReference type="PIRSR" id="PIRSR605959-2"/>
    </source>
</evidence>
<evidence type="ECO:0000256" key="2">
    <source>
        <dbReference type="ARBA" id="ARBA00001946"/>
    </source>
</evidence>
<comment type="caution">
    <text evidence="17">The sequence shown here is derived from an EMBL/GenBank/DDBJ whole genome shotgun (WGS) entry which is preliminary data.</text>
</comment>
<feature type="binding site" evidence="13">
    <location>
        <position position="249"/>
    </location>
    <ligand>
        <name>substrate</name>
    </ligand>
</feature>
<evidence type="ECO:0000256" key="6">
    <source>
        <dbReference type="ARBA" id="ARBA00022723"/>
    </source>
</evidence>
<feature type="binding site" evidence="14">
    <location>
        <position position="242"/>
    </location>
    <ligand>
        <name>Mg(2+)</name>
        <dbReference type="ChEBI" id="CHEBI:18420"/>
    </ligand>
</feature>